<feature type="region of interest" description="Disordered" evidence="1">
    <location>
        <begin position="1"/>
        <end position="22"/>
    </location>
</feature>
<evidence type="ECO:0000256" key="1">
    <source>
        <dbReference type="SAM" id="MobiDB-lite"/>
    </source>
</evidence>
<comment type="caution">
    <text evidence="2">The sequence shown here is derived from an EMBL/GenBank/DDBJ whole genome shotgun (WGS) entry which is preliminary data.</text>
</comment>
<evidence type="ECO:0000313" key="2">
    <source>
        <dbReference type="EMBL" id="OXC74608.1"/>
    </source>
</evidence>
<dbReference type="AlphaFoldDB" id="A0A226WVI3"/>
<evidence type="ECO:0000313" key="3">
    <source>
        <dbReference type="Proteomes" id="UP000214720"/>
    </source>
</evidence>
<dbReference type="Proteomes" id="UP000214720">
    <property type="component" value="Unassembled WGS sequence"/>
</dbReference>
<reference evidence="3" key="1">
    <citation type="submission" date="2017-01" db="EMBL/GenBank/DDBJ databases">
        <title>Genome Analysis of Deinococcus marmoris KOPRI26562.</title>
        <authorList>
            <person name="Kim J.H."/>
            <person name="Oh H.-M."/>
        </authorList>
    </citation>
    <scope>NUCLEOTIDE SEQUENCE [LARGE SCALE GENOMIC DNA]</scope>
    <source>
        <strain evidence="3">PAMC 26633</strain>
    </source>
</reference>
<organism evidence="2 3">
    <name type="scientific">Caballeronia sordidicola</name>
    <name type="common">Burkholderia sordidicola</name>
    <dbReference type="NCBI Taxonomy" id="196367"/>
    <lineage>
        <taxon>Bacteria</taxon>
        <taxon>Pseudomonadati</taxon>
        <taxon>Pseudomonadota</taxon>
        <taxon>Betaproteobacteria</taxon>
        <taxon>Burkholderiales</taxon>
        <taxon>Burkholderiaceae</taxon>
        <taxon>Caballeronia</taxon>
    </lineage>
</organism>
<accession>A0A226WVI3</accession>
<gene>
    <name evidence="2" type="ORF">BSU04_30445</name>
</gene>
<proteinExistence type="predicted"/>
<dbReference type="EMBL" id="MTHB01000206">
    <property type="protein sequence ID" value="OXC74608.1"/>
    <property type="molecule type" value="Genomic_DNA"/>
</dbReference>
<name>A0A226WVI3_CABSO</name>
<sequence>MAGGNALVSSNARLAGRDGKGRPAAIEVCGEARAIVT</sequence>
<protein>
    <submittedName>
        <fullName evidence="2">Uncharacterized protein</fullName>
    </submittedName>
</protein>